<feature type="non-terminal residue" evidence="1">
    <location>
        <position position="197"/>
    </location>
</feature>
<dbReference type="Gene3D" id="3.50.50.60">
    <property type="entry name" value="FAD/NAD(P)-binding domain"/>
    <property type="match status" value="1"/>
</dbReference>
<protein>
    <recommendedName>
        <fullName evidence="2">FAD dependent oxidoreductase domain-containing protein</fullName>
    </recommendedName>
</protein>
<dbReference type="PANTHER" id="PTHR43747:SF1">
    <property type="entry name" value="SLR1998 PROTEIN"/>
    <property type="match status" value="1"/>
</dbReference>
<dbReference type="PRINTS" id="PR00420">
    <property type="entry name" value="RNGMNOXGNASE"/>
</dbReference>
<dbReference type="EMBL" id="UINC01101648">
    <property type="protein sequence ID" value="SVC62624.1"/>
    <property type="molecule type" value="Genomic_DNA"/>
</dbReference>
<evidence type="ECO:0008006" key="2">
    <source>
        <dbReference type="Google" id="ProtNLM"/>
    </source>
</evidence>
<reference evidence="1" key="1">
    <citation type="submission" date="2018-05" db="EMBL/GenBank/DDBJ databases">
        <authorList>
            <person name="Lanie J.A."/>
            <person name="Ng W.-L."/>
            <person name="Kazmierczak K.M."/>
            <person name="Andrzejewski T.M."/>
            <person name="Davidsen T.M."/>
            <person name="Wayne K.J."/>
            <person name="Tettelin H."/>
            <person name="Glass J.I."/>
            <person name="Rusch D."/>
            <person name="Podicherti R."/>
            <person name="Tsui H.-C.T."/>
            <person name="Winkler M.E."/>
        </authorList>
    </citation>
    <scope>NUCLEOTIDE SEQUENCE</scope>
</reference>
<proteinExistence type="predicted"/>
<gene>
    <name evidence="1" type="ORF">METZ01_LOCUS315478</name>
</gene>
<organism evidence="1">
    <name type="scientific">marine metagenome</name>
    <dbReference type="NCBI Taxonomy" id="408172"/>
    <lineage>
        <taxon>unclassified sequences</taxon>
        <taxon>metagenomes</taxon>
        <taxon>ecological metagenomes</taxon>
    </lineage>
</organism>
<dbReference type="PANTHER" id="PTHR43747">
    <property type="entry name" value="FAD-BINDING PROTEIN"/>
    <property type="match status" value="1"/>
</dbReference>
<name>A0A382NN67_9ZZZZ</name>
<evidence type="ECO:0000313" key="1">
    <source>
        <dbReference type="EMBL" id="SVC62624.1"/>
    </source>
</evidence>
<dbReference type="AlphaFoldDB" id="A0A382NN67"/>
<accession>A0A382NN67</accession>
<dbReference type="InterPro" id="IPR050816">
    <property type="entry name" value="Flavin-dep_Halogenase_NPB"/>
</dbReference>
<dbReference type="SUPFAM" id="SSF51905">
    <property type="entry name" value="FAD/NAD(P)-binding domain"/>
    <property type="match status" value="1"/>
</dbReference>
<dbReference type="InterPro" id="IPR036188">
    <property type="entry name" value="FAD/NAD-bd_sf"/>
</dbReference>
<dbReference type="Pfam" id="PF13450">
    <property type="entry name" value="NAD_binding_8"/>
    <property type="match status" value="1"/>
</dbReference>
<sequence>MTPTDVVIVGGGMAGLTLALQLRREKSDLDIVVLERKTHPLPASTPKVGESTVEIGAHYLADVVDLRHHLEQSQLPKFGLRLFFGDTLADFSHYDELGSSRLLAVPTYQLDRGIFENYLAQTALEKGIRFHDNAAVYSLSTDRNHHIVSIRDGQMQKRLKTHWLIDAAGRGSLLKPSLGLACDNKHNCDAVWFRIEG</sequence>